<protein>
    <recommendedName>
        <fullName evidence="6">HpcH/HpaI aldolase/citrate lyase domain-containing protein</fullName>
    </recommendedName>
</protein>
<evidence type="ECO:0000256" key="5">
    <source>
        <dbReference type="PIRSR" id="PIRSR015582-2"/>
    </source>
</evidence>
<keyword evidence="2 5" id="KW-0479">Metal-binding</keyword>
<reference evidence="7" key="1">
    <citation type="submission" date="2021-01" db="EMBL/GenBank/DDBJ databases">
        <authorList>
            <person name="Corre E."/>
            <person name="Pelletier E."/>
            <person name="Niang G."/>
            <person name="Scheremetjew M."/>
            <person name="Finn R."/>
            <person name="Kale V."/>
            <person name="Holt S."/>
            <person name="Cochrane G."/>
            <person name="Meng A."/>
            <person name="Brown T."/>
            <person name="Cohen L."/>
        </authorList>
    </citation>
    <scope>NUCLEOTIDE SEQUENCE</scope>
    <source>
        <strain evidence="7">CCMP 2712</strain>
    </source>
</reference>
<evidence type="ECO:0000259" key="6">
    <source>
        <dbReference type="Pfam" id="PF03328"/>
    </source>
</evidence>
<dbReference type="GO" id="GO:0047777">
    <property type="term" value="F:(S)-citramalyl-CoA lyase activity"/>
    <property type="evidence" value="ECO:0007669"/>
    <property type="project" value="TreeGrafter"/>
</dbReference>
<dbReference type="AlphaFoldDB" id="A0A7S4NWN8"/>
<keyword evidence="3 5" id="KW-0460">Magnesium</keyword>
<sequence>MQAVRGWSFNAVLRSGGKRFMSFRPRRSVLFLPGSNTRAINKARTLPADVVIMDLEDAVAPDVKVDARMNVVKEIDSGGFGHREVAIRCNGLDTVWGKDDIRAIAKSKANAVVIPKVEDRNVVIEAQKIISQEMRKDLPIWCMIESPMGVLRSSDICSLARESKENPLQAVVMGTSDLTKDLHALHVPSRFPLQTSLQMVLLSARAHGLVALDGVHLDIENKEEFLQHCTAAKQMGFDGKTLIHPTQIGPANEVFSPSADDVKLAQEIIAAYNEALEKKSNVAVVRGKLIENLHVEDSKRILQIFEMISSMK</sequence>
<evidence type="ECO:0000313" key="7">
    <source>
        <dbReference type="EMBL" id="CAE2313439.1"/>
    </source>
</evidence>
<feature type="binding site" evidence="5">
    <location>
        <position position="145"/>
    </location>
    <ligand>
        <name>Mg(2+)</name>
        <dbReference type="ChEBI" id="CHEBI:18420"/>
    </ligand>
</feature>
<dbReference type="InterPro" id="IPR015813">
    <property type="entry name" value="Pyrv/PenolPyrv_kinase-like_dom"/>
</dbReference>
<organism evidence="7">
    <name type="scientific">Guillardia theta</name>
    <name type="common">Cryptophyte</name>
    <name type="synonym">Cryptomonas phi</name>
    <dbReference type="NCBI Taxonomy" id="55529"/>
    <lineage>
        <taxon>Eukaryota</taxon>
        <taxon>Cryptophyceae</taxon>
        <taxon>Pyrenomonadales</taxon>
        <taxon>Geminigeraceae</taxon>
        <taxon>Guillardia</taxon>
    </lineage>
</organism>
<evidence type="ECO:0000256" key="4">
    <source>
        <dbReference type="PIRSR" id="PIRSR015582-1"/>
    </source>
</evidence>
<feature type="binding site" evidence="4">
    <location>
        <position position="88"/>
    </location>
    <ligand>
        <name>substrate</name>
    </ligand>
</feature>
<dbReference type="EMBL" id="HBKN01029380">
    <property type="protein sequence ID" value="CAE2313439.1"/>
    <property type="molecule type" value="Transcribed_RNA"/>
</dbReference>
<comment type="cofactor">
    <cofactor evidence="1">
        <name>Mg(2+)</name>
        <dbReference type="ChEBI" id="CHEBI:18420"/>
    </cofactor>
</comment>
<evidence type="ECO:0000256" key="1">
    <source>
        <dbReference type="ARBA" id="ARBA00001946"/>
    </source>
</evidence>
<feature type="domain" description="HpcH/HpaI aldolase/citrate lyase" evidence="6">
    <location>
        <begin position="27"/>
        <end position="245"/>
    </location>
</feature>
<accession>A0A7S4NWN8</accession>
<dbReference type="SUPFAM" id="SSF51621">
    <property type="entry name" value="Phosphoenolpyruvate/pyruvate domain"/>
    <property type="match status" value="1"/>
</dbReference>
<gene>
    <name evidence="7" type="ORF">GTHE00462_LOCUS22748</name>
</gene>
<dbReference type="Gene3D" id="3.20.20.60">
    <property type="entry name" value="Phosphoenolpyruvate-binding domains"/>
    <property type="match status" value="1"/>
</dbReference>
<dbReference type="InterPro" id="IPR040442">
    <property type="entry name" value="Pyrv_kinase-like_dom_sf"/>
</dbReference>
<dbReference type="InterPro" id="IPR005000">
    <property type="entry name" value="Aldolase/citrate-lyase_domain"/>
</dbReference>
<proteinExistence type="predicted"/>
<evidence type="ECO:0000256" key="3">
    <source>
        <dbReference type="ARBA" id="ARBA00022842"/>
    </source>
</evidence>
<dbReference type="PIRSF" id="PIRSF015582">
    <property type="entry name" value="Cit_lyase_B"/>
    <property type="match status" value="1"/>
</dbReference>
<dbReference type="PANTHER" id="PTHR11105:SF0">
    <property type="entry name" value="CITRAMALYL-COA LYASE, MITOCHONDRIAL"/>
    <property type="match status" value="1"/>
</dbReference>
<dbReference type="InterPro" id="IPR011206">
    <property type="entry name" value="Citrate_lyase_beta/mcl1/mcl2"/>
</dbReference>
<feature type="binding site" evidence="5">
    <location>
        <position position="177"/>
    </location>
    <ligand>
        <name>Mg(2+)</name>
        <dbReference type="ChEBI" id="CHEBI:18420"/>
    </ligand>
</feature>
<evidence type="ECO:0000256" key="2">
    <source>
        <dbReference type="ARBA" id="ARBA00022723"/>
    </source>
</evidence>
<name>A0A7S4NWN8_GUITH</name>
<dbReference type="InterPro" id="IPR040186">
    <property type="entry name" value="Citramalyl-CoA_lyase"/>
</dbReference>
<dbReference type="PANTHER" id="PTHR11105">
    <property type="entry name" value="CITRATE LYASE SUBUNIT BETA-RELATED"/>
    <property type="match status" value="1"/>
</dbReference>
<dbReference type="GO" id="GO:0106064">
    <property type="term" value="P:regulation of cobalamin metabolic process"/>
    <property type="evidence" value="ECO:0007669"/>
    <property type="project" value="TreeGrafter"/>
</dbReference>
<dbReference type="Pfam" id="PF03328">
    <property type="entry name" value="HpcH_HpaI"/>
    <property type="match status" value="1"/>
</dbReference>
<dbReference type="GO" id="GO:0046872">
    <property type="term" value="F:metal ion binding"/>
    <property type="evidence" value="ECO:0007669"/>
    <property type="project" value="UniProtKB-KW"/>
</dbReference>
<feature type="binding site" evidence="4">
    <location>
        <position position="145"/>
    </location>
    <ligand>
        <name>substrate</name>
    </ligand>
</feature>